<evidence type="ECO:0000313" key="3">
    <source>
        <dbReference type="EMBL" id="HIU56438.1"/>
    </source>
</evidence>
<feature type="domain" description="SLH" evidence="2">
    <location>
        <begin position="1465"/>
        <end position="1528"/>
    </location>
</feature>
<feature type="domain" description="SLH" evidence="2">
    <location>
        <begin position="1405"/>
        <end position="1464"/>
    </location>
</feature>
<gene>
    <name evidence="3" type="ORF">IAA61_01330</name>
</gene>
<dbReference type="InterPro" id="IPR044060">
    <property type="entry name" value="Bacterial_rp_domain"/>
</dbReference>
<name>A0A9D1SE98_9FIRM</name>
<protein>
    <submittedName>
        <fullName evidence="3">S-layer homology domain-containing protein</fullName>
    </submittedName>
</protein>
<dbReference type="PANTHER" id="PTHR43308">
    <property type="entry name" value="OUTER MEMBRANE PROTEIN ALPHA-RELATED"/>
    <property type="match status" value="1"/>
</dbReference>
<dbReference type="Proteomes" id="UP000824109">
    <property type="component" value="Unassembled WGS sequence"/>
</dbReference>
<reference evidence="3" key="2">
    <citation type="journal article" date="2021" name="PeerJ">
        <title>Extensive microbial diversity within the chicken gut microbiome revealed by metagenomics and culture.</title>
        <authorList>
            <person name="Gilroy R."/>
            <person name="Ravi A."/>
            <person name="Getino M."/>
            <person name="Pursley I."/>
            <person name="Horton D.L."/>
            <person name="Alikhan N.F."/>
            <person name="Baker D."/>
            <person name="Gharbi K."/>
            <person name="Hall N."/>
            <person name="Watson M."/>
            <person name="Adriaenssens E.M."/>
            <person name="Foster-Nyarko E."/>
            <person name="Jarju S."/>
            <person name="Secka A."/>
            <person name="Antonio M."/>
            <person name="Oren A."/>
            <person name="Chaudhuri R.R."/>
            <person name="La Ragione R."/>
            <person name="Hildebrand F."/>
            <person name="Pallen M.J."/>
        </authorList>
    </citation>
    <scope>NUCLEOTIDE SEQUENCE</scope>
    <source>
        <strain evidence="3">USAMLcec3-3695</strain>
    </source>
</reference>
<feature type="domain" description="SLH" evidence="2">
    <location>
        <begin position="1530"/>
        <end position="1590"/>
    </location>
</feature>
<dbReference type="EMBL" id="DVNB01000016">
    <property type="protein sequence ID" value="HIU56438.1"/>
    <property type="molecule type" value="Genomic_DNA"/>
</dbReference>
<evidence type="ECO:0000259" key="2">
    <source>
        <dbReference type="PROSITE" id="PS51272"/>
    </source>
</evidence>
<reference evidence="3" key="1">
    <citation type="submission" date="2020-10" db="EMBL/GenBank/DDBJ databases">
        <authorList>
            <person name="Gilroy R."/>
        </authorList>
    </citation>
    <scope>NUCLEOTIDE SEQUENCE</scope>
    <source>
        <strain evidence="3">USAMLcec3-3695</strain>
    </source>
</reference>
<accession>A0A9D1SE98</accession>
<comment type="caution">
    <text evidence="3">The sequence shown here is derived from an EMBL/GenBank/DDBJ whole genome shotgun (WGS) entry which is preliminary data.</text>
</comment>
<dbReference type="Pfam" id="PF18998">
    <property type="entry name" value="Flg_new_2"/>
    <property type="match status" value="1"/>
</dbReference>
<dbReference type="Pfam" id="PF00395">
    <property type="entry name" value="SLH"/>
    <property type="match status" value="3"/>
</dbReference>
<dbReference type="InterPro" id="IPR051465">
    <property type="entry name" value="Cell_Envelope_Struct_Comp"/>
</dbReference>
<evidence type="ECO:0000313" key="4">
    <source>
        <dbReference type="Proteomes" id="UP000824109"/>
    </source>
</evidence>
<organism evidence="3 4">
    <name type="scientific">Candidatus Ornithomonoglobus merdipullorum</name>
    <dbReference type="NCBI Taxonomy" id="2840895"/>
    <lineage>
        <taxon>Bacteria</taxon>
        <taxon>Bacillati</taxon>
        <taxon>Bacillota</taxon>
        <taxon>Clostridia</taxon>
        <taxon>Candidatus Ornithomonoglobus</taxon>
    </lineage>
</organism>
<evidence type="ECO:0000256" key="1">
    <source>
        <dbReference type="ARBA" id="ARBA00022737"/>
    </source>
</evidence>
<dbReference type="InterPro" id="IPR001119">
    <property type="entry name" value="SLH_dom"/>
</dbReference>
<keyword evidence="1" id="KW-0677">Repeat</keyword>
<dbReference type="PROSITE" id="PS51272">
    <property type="entry name" value="SLH"/>
    <property type="match status" value="3"/>
</dbReference>
<proteinExistence type="predicted"/>
<sequence length="1590" mass="172566">MYTILSFKDEEAFTTYKQTDQTYSEILLEIRGEFEAVTDGNGNMVHLTGTSQSGSNNVYTINQCLDFQDGIIEIYYENDDINAANRKINVDFDGKLYTSGERTHIASVPAALTSIENGQEYGLLEYNLYGERKNETNANYISLVWGHTGLDLAQQIAGSVFQLGFGILGVINDDNGAAVGKTVSFTASFDIGFLIPNGQKYKNNMKYDDIFDRILTAFDFNDYYHPKDLRDRANVLFGKNNDLTDEDRYIQSQQAATMNILVRDVLFAYVPAQSEGDEDLCGFYGFRAGADIVLPSYTEAMPQIHARLEVNTIRNYSFTVEGGLKFANLDFGASLEVLSVENEIPVPNKLFIYCNIPAGPLGFFLDPAGAVIITGGGGGFDNLYETIMVRDKLPTLQLMLRLYVKVIQVLSCQADGMFSLQGVSLSMSNLRLDSVPNSPPVVPYAGLKLQWLPTWYFHVAINVDLFQILTGGGYIVVDQKDDDDVFFEAFAKVMVRIPDYVGLIGGINIADASVGISTEKVWGALKVIGVGLGVVYYWGDEDSFDFGVGVGDSEPTYPELLPALQGLEPVLLGYDEKAGKNVYMKIGTNIRPGAQAEIIPDLNTAPVLLGESAVQSLDTRMQHRVTIGGDSDEIMTLVYPAESLEHAKELYSQISGLPANIKLYPEDNANANLTFNEGVATLAVTSVKGTSAAYNITTPVATDITILSVAPIPEVSTVTASSSNGKINVSYSGTSLNELDKISFYLTKEQTVSENSTDSDMLLGAYTDPAEISSGTASFDIPKGLQSGDYYVRAVYSQENVISDSIAANNKIPYVNPEQPPAADIASCENAGDYSLAAVLNGIPDDVSGYIVNVYNEDGSLTDFAGVEIPRASIEENKLVAGGRFDVPVYDEEGNIIEGETAEVGLEPGKRYKLGVSAYYEATEDAGSYRVLGEEVIGSAVTLNTPTPATISVSSDKDGTLFADGNVTFTVSSDEKITGVWSIANGYEEGREGYYGEFTDTNTITIPLADLPDNDYVLEIWGSDETNDSFSHNHEFTVDTTEPRLIVSSPINGSLFGEDGRLTVTGITDLDTYITVEIDGTVTADNVPFSEFNAEMDENGCFRFDLLIDQSVSTHNIKITSKDEAGNASVHEAKVNHAGLSKVNHVDVYYNGLLYSNKNISTLGDTNEGQLSLVAQTPTGRFTINDDIVHWSVNPVTGNAAVDENGKITLNKQSEGYIVGQFNITSVAPMTASVTFGALENTSGNVVVVGSTVGGTVAGGGEYTPGDTVTLTAQAESGYQFSHWELDGVTVEDTSSATIEFTMPDSIVHATAHFKTSNSGRPSGGSGSGRPVIITTDVIATLYAEEEELVEYKLTNPVENENSVIAQYSTDGGKTYKTVAKSAVIDGVFKFIAPVSAQYRIVTADGTEFYDVTGSNWAYDYVDFASIREIVVGVGDNLFEPDGSLTRAMFVTMLGRMHGNLGAYDKHSFTDVESGSWYEEYVSWAAHNGIVEGYDSEHFAPDDKITREQICTMIDRYMKYEGYNAVAETADKFTDDAQISDWAYDSVEAIKNLEIVVGYEDGSFRPQGVATRAEAATMFTRLIYTLLANR</sequence>